<reference evidence="1" key="2">
    <citation type="submission" date="2020-05" db="UniProtKB">
        <authorList>
            <consortium name="EnsemblMetazoa"/>
        </authorList>
    </citation>
    <scope>IDENTIFICATION</scope>
    <source>
        <strain evidence="1">IAEA</strain>
    </source>
</reference>
<name>A0A1B0BQY0_9MUSC</name>
<organism evidence="1 2">
    <name type="scientific">Glossina palpalis gambiensis</name>
    <dbReference type="NCBI Taxonomy" id="67801"/>
    <lineage>
        <taxon>Eukaryota</taxon>
        <taxon>Metazoa</taxon>
        <taxon>Ecdysozoa</taxon>
        <taxon>Arthropoda</taxon>
        <taxon>Hexapoda</taxon>
        <taxon>Insecta</taxon>
        <taxon>Pterygota</taxon>
        <taxon>Neoptera</taxon>
        <taxon>Endopterygota</taxon>
        <taxon>Diptera</taxon>
        <taxon>Brachycera</taxon>
        <taxon>Muscomorpha</taxon>
        <taxon>Hippoboscoidea</taxon>
        <taxon>Glossinidae</taxon>
        <taxon>Glossina</taxon>
    </lineage>
</organism>
<dbReference type="EMBL" id="JXJN01018842">
    <property type="status" value="NOT_ANNOTATED_CDS"/>
    <property type="molecule type" value="Genomic_DNA"/>
</dbReference>
<protein>
    <submittedName>
        <fullName evidence="1">Uncharacterized protein</fullName>
    </submittedName>
</protein>
<dbReference type="AlphaFoldDB" id="A0A1B0BQY0"/>
<dbReference type="VEuPathDB" id="VectorBase:GPPI037808"/>
<sequence>MQQFLSNENLELHYAANANNERLHNAIHKHNMPFRHGEKNNTMRKNYENRFYNNTKHTTTKSGPIDFVYRTIHGSEYKSMHDLIV</sequence>
<accession>A0A1B0BQY0</accession>
<dbReference type="Proteomes" id="UP000092460">
    <property type="component" value="Unassembled WGS sequence"/>
</dbReference>
<dbReference type="EnsemblMetazoa" id="GPPI037808-RA">
    <property type="protein sequence ID" value="GPPI037808-PA"/>
    <property type="gene ID" value="GPPI037808"/>
</dbReference>
<proteinExistence type="predicted"/>
<keyword evidence="2" id="KW-1185">Reference proteome</keyword>
<evidence type="ECO:0000313" key="1">
    <source>
        <dbReference type="EnsemblMetazoa" id="GPPI037808-PA"/>
    </source>
</evidence>
<evidence type="ECO:0000313" key="2">
    <source>
        <dbReference type="Proteomes" id="UP000092460"/>
    </source>
</evidence>
<reference evidence="2" key="1">
    <citation type="submission" date="2015-01" db="EMBL/GenBank/DDBJ databases">
        <authorList>
            <person name="Aksoy S."/>
            <person name="Warren W."/>
            <person name="Wilson R.K."/>
        </authorList>
    </citation>
    <scope>NUCLEOTIDE SEQUENCE [LARGE SCALE GENOMIC DNA]</scope>
    <source>
        <strain evidence="2">IAEA</strain>
    </source>
</reference>